<reference evidence="5" key="2">
    <citation type="submission" date="2020-02" db="EMBL/GenBank/DDBJ databases">
        <authorList>
            <person name="Gilchrist C.L.M."/>
            <person name="Chooi Y.-H."/>
        </authorList>
    </citation>
    <scope>NUCLEOTIDE SEQUENCE</scope>
    <source>
        <strain evidence="5">MST-FP2251</strain>
    </source>
</reference>
<dbReference type="Gene3D" id="3.30.9.10">
    <property type="entry name" value="D-Amino Acid Oxidase, subunit A, domain 2"/>
    <property type="match status" value="1"/>
</dbReference>
<evidence type="ECO:0000313" key="5">
    <source>
        <dbReference type="EMBL" id="KAF9888929.1"/>
    </source>
</evidence>
<dbReference type="Proteomes" id="UP001194746">
    <property type="component" value="Unassembled WGS sequence"/>
</dbReference>
<dbReference type="AlphaFoldDB" id="A0AAD4GSW9"/>
<proteinExistence type="predicted"/>
<dbReference type="InterPro" id="IPR036188">
    <property type="entry name" value="FAD/NAD-bd_sf"/>
</dbReference>
<keyword evidence="6" id="KW-1185">Reference proteome</keyword>
<evidence type="ECO:0000259" key="4">
    <source>
        <dbReference type="Pfam" id="PF01494"/>
    </source>
</evidence>
<dbReference type="EMBL" id="VCAU01000041">
    <property type="protein sequence ID" value="KAF9888929.1"/>
    <property type="molecule type" value="Genomic_DNA"/>
</dbReference>
<dbReference type="PANTHER" id="PTHR43004:SF8">
    <property type="entry name" value="FAD-BINDING DOMAIN-CONTAINING PROTEIN-RELATED"/>
    <property type="match status" value="1"/>
</dbReference>
<dbReference type="Pfam" id="PF01494">
    <property type="entry name" value="FAD_binding_3"/>
    <property type="match status" value="1"/>
</dbReference>
<evidence type="ECO:0000313" key="6">
    <source>
        <dbReference type="Proteomes" id="UP001194746"/>
    </source>
</evidence>
<evidence type="ECO:0000256" key="1">
    <source>
        <dbReference type="ARBA" id="ARBA00022630"/>
    </source>
</evidence>
<keyword evidence="1" id="KW-0285">Flavoprotein</keyword>
<dbReference type="InterPro" id="IPR050641">
    <property type="entry name" value="RIFMO-like"/>
</dbReference>
<reference evidence="5" key="1">
    <citation type="journal article" date="2019" name="Beilstein J. Org. Chem.">
        <title>Nanangenines: drimane sesquiterpenoids as the dominant metabolite cohort of a novel Australian fungus, Aspergillus nanangensis.</title>
        <authorList>
            <person name="Lacey H.J."/>
            <person name="Gilchrist C.L.M."/>
            <person name="Crombie A."/>
            <person name="Kalaitzis J.A."/>
            <person name="Vuong D."/>
            <person name="Rutledge P.J."/>
            <person name="Turner P."/>
            <person name="Pitt J.I."/>
            <person name="Lacey E."/>
            <person name="Chooi Y.H."/>
            <person name="Piggott A.M."/>
        </authorList>
    </citation>
    <scope>NUCLEOTIDE SEQUENCE</scope>
    <source>
        <strain evidence="5">MST-FP2251</strain>
    </source>
</reference>
<dbReference type="InterPro" id="IPR002938">
    <property type="entry name" value="FAD-bd"/>
</dbReference>
<dbReference type="Gene3D" id="3.50.50.60">
    <property type="entry name" value="FAD/NAD(P)-binding domain"/>
    <property type="match status" value="1"/>
</dbReference>
<dbReference type="Pfam" id="PF21274">
    <property type="entry name" value="Rng_hyd_C"/>
    <property type="match status" value="1"/>
</dbReference>
<feature type="domain" description="FAD-binding" evidence="4">
    <location>
        <begin position="39"/>
        <end position="406"/>
    </location>
</feature>
<sequence>MTPYITNDIAVRADCSAVDRKPASAQANSSAHGSCHAVDTEFLIVGAGPAGAALACFLGSHGLQGIMISSAPGTANTPRAHITNMAALECLRDIGLYDELVTLGSRGTDHMQHTRWCHSMAGEEYARIYSWGNDPRRKGDYELSSPCDPFDLPQTVLEPVLVRHAALKGFKCRFDSALVAFTNDPETGLIAVTIEDKLSHQEYQIRTRYLFGADGARSEVVKQLNLPLTVQPSQGAAINILVKADLSHLVKNRTGNLHWVMQPDREHPDFGWMGIVRMVKPWNEWMFILFPDPNRNGPHDKPTESDLQRRVREFIGDDTLAEILNVSTWYINETVAENYSEGNIFCLGDAVHRHPPLNGLGSNTCIQDAFNLAWKIAYVHKGLASPSLLSTYSVERQPVGESIITRANQAFRDHSLVWSALGMLPADVAERRITLDELKSATPQGVERRRALHAAIKHTSHEFHGLGIEMNQRYRSQGVYTADESEPYALFGRAAEDSVLFHEPSTYPGCRLPHAWLNKSIPGEPVSTIDIAGHGSFVLLSGIGGGLWKKAAGNVSALLKVPIMVQYIGFGQDWEDVYFEWETLRGIEESGAVLVRPDRFIAWRAPEVLRSAEECEWKLLTVMKSILGFAA</sequence>
<keyword evidence="2" id="KW-0274">FAD</keyword>
<organism evidence="5 6">
    <name type="scientific">Aspergillus nanangensis</name>
    <dbReference type="NCBI Taxonomy" id="2582783"/>
    <lineage>
        <taxon>Eukaryota</taxon>
        <taxon>Fungi</taxon>
        <taxon>Dikarya</taxon>
        <taxon>Ascomycota</taxon>
        <taxon>Pezizomycotina</taxon>
        <taxon>Eurotiomycetes</taxon>
        <taxon>Eurotiomycetidae</taxon>
        <taxon>Eurotiales</taxon>
        <taxon>Aspergillaceae</taxon>
        <taxon>Aspergillus</taxon>
        <taxon>Aspergillus subgen. Circumdati</taxon>
    </lineage>
</organism>
<dbReference type="GO" id="GO:0071949">
    <property type="term" value="F:FAD binding"/>
    <property type="evidence" value="ECO:0007669"/>
    <property type="project" value="InterPro"/>
</dbReference>
<dbReference type="GO" id="GO:0016709">
    <property type="term" value="F:oxidoreductase activity, acting on paired donors, with incorporation or reduction of molecular oxygen, NAD(P)H as one donor, and incorporation of one atom of oxygen"/>
    <property type="evidence" value="ECO:0007669"/>
    <property type="project" value="UniProtKB-ARBA"/>
</dbReference>
<dbReference type="PANTHER" id="PTHR43004">
    <property type="entry name" value="TRK SYSTEM POTASSIUM UPTAKE PROTEIN"/>
    <property type="match status" value="1"/>
</dbReference>
<name>A0AAD4GSW9_ASPNN</name>
<keyword evidence="3" id="KW-0560">Oxidoreductase</keyword>
<accession>A0AAD4GSW9</accession>
<evidence type="ECO:0000256" key="3">
    <source>
        <dbReference type="ARBA" id="ARBA00023002"/>
    </source>
</evidence>
<gene>
    <name evidence="5" type="ORF">FE257_008098</name>
</gene>
<dbReference type="PRINTS" id="PR00420">
    <property type="entry name" value="RNGMNOXGNASE"/>
</dbReference>
<comment type="caution">
    <text evidence="5">The sequence shown here is derived from an EMBL/GenBank/DDBJ whole genome shotgun (WGS) entry which is preliminary data.</text>
</comment>
<dbReference type="Gene3D" id="3.40.30.120">
    <property type="match status" value="1"/>
</dbReference>
<protein>
    <recommendedName>
        <fullName evidence="4">FAD-binding domain-containing protein</fullName>
    </recommendedName>
</protein>
<evidence type="ECO:0000256" key="2">
    <source>
        <dbReference type="ARBA" id="ARBA00022827"/>
    </source>
</evidence>
<dbReference type="SUPFAM" id="SSF51905">
    <property type="entry name" value="FAD/NAD(P)-binding domain"/>
    <property type="match status" value="1"/>
</dbReference>